<keyword evidence="8" id="KW-1185">Reference proteome</keyword>
<sequence length="1127" mass="124118">MDEKIKSDKPTIIELRDQVLFGLRRQPLIYTSARLHGLATQIIGRSSERLLSRADLQRAMEAIDSTMRHGSLRSLSTRGDLYSFKSIRRYGRLDVPGTGMLRQDDVSVADDDEIVKLKKCHQRLTILLLEGEGPKNTRLAMAEEALLALLRSSEHLKAILVTEYIPTSTDNGAPTEDTDVPGEKGERSARILAVVAHTDGWRAADEGSVFICKFRSPEDGLAALELEIQCAFPITEDFAITMAQARRNTIILGAPPGTGQPTARLYSDNRPGKNDVKALRHLLMACKELQKIYDSAEKPTTSRSEVRFRWLLPYTTPHELPHTFGIVPQDLRLSNQALHTQLSPAAAGSPGDDIADIRLIQDEWIRTQARDTSRKGRCKLGIRLGTFNVNGKLPSQDLSGWVMGQQTPAPHTSTVIPPLKGVSPLLLGEVLDAHKPAVELDTIDKNSTSTSTRCPPATLAPPPNPSEPEFVGPGSDPDMIVLGFQELDLSTEALLYSIGTAREDAWCMAVFAALGEKGVLYTKLASRQLVGMLLVVLVRKTLAPCFTDVRTCAAGAGIMGVMGNKGGTAIRIKFTPPPDPEVASPGPTTLTFVNAHLAAFDEMFEKRNSDFHDLSKKLIFDSDVVNTIGLAPLPVTLYESDVLFWMGGKYDPLDSEPDFNPRTDLNYRLDLPDTDVREILSSPAWEGKPGTLLRYDQLKKAIRTGRAFSGFNENPITHLPTYRFSHGAITDGLGYDIKRKPAWTDRILYMSAPTVDCQQLSYTSHPHITMSDHRPVAADFVVEVDRYDKDLQAEAARKLHRTVRHMEDSADRPTIKLDSTSVDMGQISYRRATTRTVRLQNIGKRPCAYRFVAVGPNLDIHPGWLCIAPTQGLILPGETAAITLTAYVDNEHAAQLNLGPKDLAATLIMHTVMGKDHFITVSGEYMYTCFASSLSRLTRLPGPVRSLASPDELRPEDQSVNAPREVMRLVNTLMSDYAHVDELFLSAPDEGMVDTIRDCLDTAKDFPFSPDDDNTRVAVAFGATLVRLLESLVDPVVPASLHPRCVQVTSRDAAFELLDAFPPASVNVWITLTAFLHFICQSAEQSSTKAESIATILAPVLLRDDLDSPLPVVSPLGKRDFLLYFIS</sequence>
<dbReference type="Proteomes" id="UP001063166">
    <property type="component" value="Unassembled WGS sequence"/>
</dbReference>
<evidence type="ECO:0000313" key="8">
    <source>
        <dbReference type="Proteomes" id="UP001063166"/>
    </source>
</evidence>
<dbReference type="SUPFAM" id="SSF48350">
    <property type="entry name" value="GTPase activation domain, GAP"/>
    <property type="match status" value="1"/>
</dbReference>
<dbReference type="InterPro" id="IPR008936">
    <property type="entry name" value="Rho_GTPase_activation_prot"/>
</dbReference>
<feature type="domain" description="Rho-GAP" evidence="6">
    <location>
        <begin position="948"/>
        <end position="1127"/>
    </location>
</feature>
<dbReference type="PANTHER" id="PTHR11200:SF300">
    <property type="entry name" value="TYPE II INOSITOL 1,4,5-TRISPHOSPHATE 5-PHOSPHATASE"/>
    <property type="match status" value="1"/>
</dbReference>
<dbReference type="InterPro" id="IPR036691">
    <property type="entry name" value="Endo/exonu/phosph_ase_sf"/>
</dbReference>
<dbReference type="InterPro" id="IPR046985">
    <property type="entry name" value="IP5"/>
</dbReference>
<dbReference type="SUPFAM" id="SSF56219">
    <property type="entry name" value="DNase I-like"/>
    <property type="match status" value="1"/>
</dbReference>
<dbReference type="PROSITE" id="PS50238">
    <property type="entry name" value="RHOGAP"/>
    <property type="match status" value="1"/>
</dbReference>
<evidence type="ECO:0000259" key="6">
    <source>
        <dbReference type="PROSITE" id="PS50238"/>
    </source>
</evidence>
<organism evidence="7 8">
    <name type="scientific">Lyophyllum shimeji</name>
    <name type="common">Hon-shimeji</name>
    <name type="synonym">Tricholoma shimeji</name>
    <dbReference type="NCBI Taxonomy" id="47721"/>
    <lineage>
        <taxon>Eukaryota</taxon>
        <taxon>Fungi</taxon>
        <taxon>Dikarya</taxon>
        <taxon>Basidiomycota</taxon>
        <taxon>Agaricomycotina</taxon>
        <taxon>Agaricomycetes</taxon>
        <taxon>Agaricomycetidae</taxon>
        <taxon>Agaricales</taxon>
        <taxon>Tricholomatineae</taxon>
        <taxon>Lyophyllaceae</taxon>
        <taxon>Lyophyllum</taxon>
    </lineage>
</organism>
<gene>
    <name evidence="7" type="ORF">LshimejAT787_0702250</name>
</gene>
<dbReference type="GO" id="GO:0007165">
    <property type="term" value="P:signal transduction"/>
    <property type="evidence" value="ECO:0007669"/>
    <property type="project" value="InterPro"/>
</dbReference>
<dbReference type="Gene3D" id="2.60.40.10">
    <property type="entry name" value="Immunoglobulins"/>
    <property type="match status" value="1"/>
</dbReference>
<proteinExistence type="predicted"/>
<comment type="caution">
    <text evidence="7">The sequence shown here is derived from an EMBL/GenBank/DDBJ whole genome shotgun (WGS) entry which is preliminary data.</text>
</comment>
<dbReference type="Pfam" id="PF21310">
    <property type="entry name" value="OCRL-like_ASH"/>
    <property type="match status" value="1"/>
</dbReference>
<dbReference type="GO" id="GO:0046856">
    <property type="term" value="P:phosphatidylinositol dephosphorylation"/>
    <property type="evidence" value="ECO:0007669"/>
    <property type="project" value="InterPro"/>
</dbReference>
<dbReference type="InterPro" id="IPR000300">
    <property type="entry name" value="IPPc"/>
</dbReference>
<dbReference type="InterPro" id="IPR048869">
    <property type="entry name" value="OCRL-1_2_ASH"/>
</dbReference>
<reference evidence="7" key="1">
    <citation type="submission" date="2022-07" db="EMBL/GenBank/DDBJ databases">
        <title>The genome of Lyophyllum shimeji provides insight into the initial evolution of ectomycorrhizal fungal genome.</title>
        <authorList>
            <person name="Kobayashi Y."/>
            <person name="Shibata T."/>
            <person name="Hirakawa H."/>
            <person name="Shigenobu S."/>
            <person name="Nishiyama T."/>
            <person name="Yamada A."/>
            <person name="Hasebe M."/>
            <person name="Kawaguchi M."/>
        </authorList>
    </citation>
    <scope>NUCLEOTIDE SEQUENCE</scope>
    <source>
        <strain evidence="7">AT787</strain>
    </source>
</reference>
<name>A0A9P3UQ27_LYOSH</name>
<dbReference type="InterPro" id="IPR000198">
    <property type="entry name" value="RhoGAP_dom"/>
</dbReference>
<dbReference type="SMART" id="SM00324">
    <property type="entry name" value="RhoGAP"/>
    <property type="match status" value="1"/>
</dbReference>
<evidence type="ECO:0000256" key="1">
    <source>
        <dbReference type="ARBA" id="ARBA00004146"/>
    </source>
</evidence>
<evidence type="ECO:0000256" key="2">
    <source>
        <dbReference type="ARBA" id="ARBA00004580"/>
    </source>
</evidence>
<dbReference type="PANTHER" id="PTHR11200">
    <property type="entry name" value="INOSITOL 5-PHOSPHATASE"/>
    <property type="match status" value="1"/>
</dbReference>
<dbReference type="InterPro" id="IPR013783">
    <property type="entry name" value="Ig-like_fold"/>
</dbReference>
<dbReference type="Pfam" id="PF22669">
    <property type="entry name" value="Exo_endo_phos2"/>
    <property type="match status" value="1"/>
</dbReference>
<keyword evidence="3" id="KW-0967">Endosome</keyword>
<protein>
    <submittedName>
        <fullName evidence="7">Inositol polyphosphate phosphatase, catalytic domain homologues</fullName>
    </submittedName>
</protein>
<evidence type="ECO:0000313" key="7">
    <source>
        <dbReference type="EMBL" id="GLB39715.1"/>
    </source>
</evidence>
<keyword evidence="4" id="KW-0968">Cytoplasmic vesicle</keyword>
<evidence type="ECO:0000256" key="3">
    <source>
        <dbReference type="ARBA" id="ARBA00022753"/>
    </source>
</evidence>
<dbReference type="AlphaFoldDB" id="A0A9P3UQ27"/>
<evidence type="ECO:0000256" key="4">
    <source>
        <dbReference type="ARBA" id="ARBA00023329"/>
    </source>
</evidence>
<dbReference type="OrthoDB" id="7862313at2759"/>
<dbReference type="Gene3D" id="1.10.555.10">
    <property type="entry name" value="Rho GTPase activation protein"/>
    <property type="match status" value="1"/>
</dbReference>
<comment type="subcellular location">
    <subcellularLocation>
        <location evidence="2">Cytoplasmic vesicle</location>
        <location evidence="2">Phagosome membrane</location>
    </subcellularLocation>
    <subcellularLocation>
        <location evidence="1">Early endosome membrane</location>
    </subcellularLocation>
</comment>
<accession>A0A9P3UQ27</accession>
<dbReference type="EMBL" id="BRPK01000007">
    <property type="protein sequence ID" value="GLB39715.1"/>
    <property type="molecule type" value="Genomic_DNA"/>
</dbReference>
<dbReference type="Pfam" id="PF00620">
    <property type="entry name" value="RhoGAP"/>
    <property type="match status" value="1"/>
</dbReference>
<dbReference type="GO" id="GO:0004439">
    <property type="term" value="F:phosphatidylinositol-4,5-bisphosphate 5-phosphatase activity"/>
    <property type="evidence" value="ECO:0007669"/>
    <property type="project" value="TreeGrafter"/>
</dbReference>
<dbReference type="SMART" id="SM00128">
    <property type="entry name" value="IPPc"/>
    <property type="match status" value="1"/>
</dbReference>
<dbReference type="Gene3D" id="3.60.10.10">
    <property type="entry name" value="Endonuclease/exonuclease/phosphatase"/>
    <property type="match status" value="1"/>
</dbReference>
<dbReference type="GO" id="GO:0031901">
    <property type="term" value="C:early endosome membrane"/>
    <property type="evidence" value="ECO:0007669"/>
    <property type="project" value="UniProtKB-SubCell"/>
</dbReference>
<feature type="region of interest" description="Disordered" evidence="5">
    <location>
        <begin position="446"/>
        <end position="470"/>
    </location>
</feature>
<evidence type="ECO:0000256" key="5">
    <source>
        <dbReference type="SAM" id="MobiDB-lite"/>
    </source>
</evidence>